<dbReference type="AlphaFoldDB" id="A0A3D9RYP1"/>
<organism evidence="1 2">
    <name type="scientific">Paenibacillus taihuensis</name>
    <dbReference type="NCBI Taxonomy" id="1156355"/>
    <lineage>
        <taxon>Bacteria</taxon>
        <taxon>Bacillati</taxon>
        <taxon>Bacillota</taxon>
        <taxon>Bacilli</taxon>
        <taxon>Bacillales</taxon>
        <taxon>Paenibacillaceae</taxon>
        <taxon>Paenibacillus</taxon>
    </lineage>
</organism>
<dbReference type="EMBL" id="QTTN01000013">
    <property type="protein sequence ID" value="REE85120.1"/>
    <property type="molecule type" value="Genomic_DNA"/>
</dbReference>
<reference evidence="1 2" key="1">
    <citation type="submission" date="2018-08" db="EMBL/GenBank/DDBJ databases">
        <title>Genomic Encyclopedia of Type Strains, Phase III (KMG-III): the genomes of soil and plant-associated and newly described type strains.</title>
        <authorList>
            <person name="Whitman W."/>
        </authorList>
    </citation>
    <scope>NUCLEOTIDE SEQUENCE [LARGE SCALE GENOMIC DNA]</scope>
    <source>
        <strain evidence="1 2">CGMCC 1.10966</strain>
    </source>
</reference>
<evidence type="ECO:0000313" key="1">
    <source>
        <dbReference type="EMBL" id="REE85120.1"/>
    </source>
</evidence>
<name>A0A3D9RYP1_9BACL</name>
<accession>A0A3D9RYP1</accession>
<proteinExistence type="predicted"/>
<sequence length="31" mass="3267">MGLVEVELGVWDLGLHLLLGEGAAFLTWGLG</sequence>
<comment type="caution">
    <text evidence="1">The sequence shown here is derived from an EMBL/GenBank/DDBJ whole genome shotgun (WGS) entry which is preliminary data.</text>
</comment>
<dbReference type="Proteomes" id="UP000256304">
    <property type="component" value="Unassembled WGS sequence"/>
</dbReference>
<protein>
    <submittedName>
        <fullName evidence="1">Uncharacterized protein</fullName>
    </submittedName>
</protein>
<gene>
    <name evidence="1" type="ORF">A8990_11338</name>
</gene>
<keyword evidence="2" id="KW-1185">Reference proteome</keyword>
<evidence type="ECO:0000313" key="2">
    <source>
        <dbReference type="Proteomes" id="UP000256304"/>
    </source>
</evidence>